<dbReference type="Proteomes" id="UP001165960">
    <property type="component" value="Unassembled WGS sequence"/>
</dbReference>
<reference evidence="1" key="1">
    <citation type="submission" date="2022-04" db="EMBL/GenBank/DDBJ databases">
        <title>Genome of the entomopathogenic fungus Entomophthora muscae.</title>
        <authorList>
            <person name="Elya C."/>
            <person name="Lovett B.R."/>
            <person name="Lee E."/>
            <person name="Macias A.M."/>
            <person name="Hajek A.E."/>
            <person name="De Bivort B.L."/>
            <person name="Kasson M.T."/>
            <person name="De Fine Licht H.H."/>
            <person name="Stajich J.E."/>
        </authorList>
    </citation>
    <scope>NUCLEOTIDE SEQUENCE</scope>
    <source>
        <strain evidence="1">Berkeley</strain>
    </source>
</reference>
<dbReference type="EMBL" id="QTSX02001271">
    <property type="protein sequence ID" value="KAJ9083012.1"/>
    <property type="molecule type" value="Genomic_DNA"/>
</dbReference>
<keyword evidence="2" id="KW-1185">Reference proteome</keyword>
<comment type="caution">
    <text evidence="1">The sequence shown here is derived from an EMBL/GenBank/DDBJ whole genome shotgun (WGS) entry which is preliminary data.</text>
</comment>
<proteinExistence type="predicted"/>
<protein>
    <submittedName>
        <fullName evidence="1">Uncharacterized protein</fullName>
    </submittedName>
</protein>
<gene>
    <name evidence="1" type="ORF">DSO57_1038971</name>
</gene>
<evidence type="ECO:0000313" key="1">
    <source>
        <dbReference type="EMBL" id="KAJ9083012.1"/>
    </source>
</evidence>
<evidence type="ECO:0000313" key="2">
    <source>
        <dbReference type="Proteomes" id="UP001165960"/>
    </source>
</evidence>
<organism evidence="1 2">
    <name type="scientific">Entomophthora muscae</name>
    <dbReference type="NCBI Taxonomy" id="34485"/>
    <lineage>
        <taxon>Eukaryota</taxon>
        <taxon>Fungi</taxon>
        <taxon>Fungi incertae sedis</taxon>
        <taxon>Zoopagomycota</taxon>
        <taxon>Entomophthoromycotina</taxon>
        <taxon>Entomophthoromycetes</taxon>
        <taxon>Entomophthorales</taxon>
        <taxon>Entomophthoraceae</taxon>
        <taxon>Entomophthora</taxon>
    </lineage>
</organism>
<sequence>MVVPLVKFVCFTLAPTPAFYLVHISKVVDLLSSSAYMAEFALLSKVATSHQYEVSHMSALMEPKVHPPIDSVPLTSGVVPRCTSWLVAGTLLMGLNTYLP</sequence>
<name>A0ACC2U9A6_9FUNG</name>
<accession>A0ACC2U9A6</accession>